<reference evidence="1 2" key="1">
    <citation type="submission" date="2020-08" db="EMBL/GenBank/DDBJ databases">
        <title>Genomic Encyclopedia of Type Strains, Phase IV (KMG-IV): sequencing the most valuable type-strain genomes for metagenomic binning, comparative biology and taxonomic classification.</title>
        <authorList>
            <person name="Goeker M."/>
        </authorList>
    </citation>
    <scope>NUCLEOTIDE SEQUENCE [LARGE SCALE GENOMIC DNA]</scope>
    <source>
        <strain evidence="1 2">DSM 16268</strain>
    </source>
</reference>
<protein>
    <submittedName>
        <fullName evidence="1">Putative delta-60 repeat protein</fullName>
    </submittedName>
</protein>
<accession>A0A7W9CTI8</accession>
<organism evidence="1 2">
    <name type="scientific">Prosthecomicrobium pneumaticum</name>
    <dbReference type="NCBI Taxonomy" id="81895"/>
    <lineage>
        <taxon>Bacteria</taxon>
        <taxon>Pseudomonadati</taxon>
        <taxon>Pseudomonadota</taxon>
        <taxon>Alphaproteobacteria</taxon>
        <taxon>Hyphomicrobiales</taxon>
        <taxon>Kaistiaceae</taxon>
        <taxon>Prosthecomicrobium</taxon>
    </lineage>
</organism>
<dbReference type="Proteomes" id="UP000523821">
    <property type="component" value="Unassembled WGS sequence"/>
</dbReference>
<dbReference type="NCBIfam" id="TIGR02608">
    <property type="entry name" value="delta_60_rpt"/>
    <property type="match status" value="6"/>
</dbReference>
<dbReference type="Pfam" id="PF17164">
    <property type="entry name" value="DUF5122"/>
    <property type="match status" value="6"/>
</dbReference>
<dbReference type="SUPFAM" id="SSF101908">
    <property type="entry name" value="Putative isomerase YbhE"/>
    <property type="match status" value="1"/>
</dbReference>
<dbReference type="Gene3D" id="2.80.10.50">
    <property type="match status" value="4"/>
</dbReference>
<dbReference type="RefSeq" id="WP_343061065.1">
    <property type="nucleotide sequence ID" value="NZ_JACHOO010000001.1"/>
</dbReference>
<comment type="caution">
    <text evidence="1">The sequence shown here is derived from an EMBL/GenBank/DDBJ whole genome shotgun (WGS) entry which is preliminary data.</text>
</comment>
<name>A0A7W9CTI8_9HYPH</name>
<gene>
    <name evidence="1" type="ORF">GGQ63_000678</name>
</gene>
<keyword evidence="2" id="KW-1185">Reference proteome</keyword>
<proteinExistence type="predicted"/>
<dbReference type="PANTHER" id="PTHR42754">
    <property type="entry name" value="ENDOGLUCANASE"/>
    <property type="match status" value="1"/>
</dbReference>
<evidence type="ECO:0000313" key="2">
    <source>
        <dbReference type="Proteomes" id="UP000523821"/>
    </source>
</evidence>
<dbReference type="EMBL" id="JACHOO010000001">
    <property type="protein sequence ID" value="MBB5751635.1"/>
    <property type="molecule type" value="Genomic_DNA"/>
</dbReference>
<sequence length="473" mass="45579">MSTVALGAAGVIAASAAEKGPGALDPTFGVGTDDGTPDGVVSTSLGAGNDEASAIARTADGKLVVVGNRAADGSKDIVILRYKNDGTLDPAFGADGDADGTPDGVVDISLGAGDDVATALAAEPDGHIVLAGYHVEGGSKNIFVIRLGADGKLDPTFGTASDGTPDGVVNVSLGDGDDIARGVAVEPDGGIVVVGDTVKGTSSNIVVARFKADGTPDTGFGADGGSDGTPDGFVSIDLGAGDDRANGVALQADGKIVVVGSHQEAGSANIVVARLDAKGALDASFGTAADGTPDGVVGVSLGDGDDTGTAVALQPDGKIVVAGTTVAKDGSSNFVVARLGADGSADATFGADGGSDGTPDGFVATSLGEGDDVATGLALQPDGKILVSGYHRDGGSLSMAVARYDANGALDAAFGADGGADGTADGVVNISLGDGDDKANGLVLDGDRLVVLAGSTVAEDGSSNIALVRLTLE</sequence>
<dbReference type="PANTHER" id="PTHR42754:SF1">
    <property type="entry name" value="LIPOPROTEIN"/>
    <property type="match status" value="1"/>
</dbReference>
<dbReference type="InterPro" id="IPR013431">
    <property type="entry name" value="Delta_60_rpt"/>
</dbReference>
<dbReference type="AlphaFoldDB" id="A0A7W9CTI8"/>
<evidence type="ECO:0000313" key="1">
    <source>
        <dbReference type="EMBL" id="MBB5751635.1"/>
    </source>
</evidence>